<keyword evidence="5" id="KW-1185">Reference proteome</keyword>
<dbReference type="RefSeq" id="WP_140945483.1">
    <property type="nucleotide sequence ID" value="NZ_FAOO01000013.1"/>
</dbReference>
<dbReference type="InterPro" id="IPR006015">
    <property type="entry name" value="Universal_stress_UspA"/>
</dbReference>
<dbReference type="SUPFAM" id="SSF52402">
    <property type="entry name" value="Adenine nucleotide alpha hydrolases-like"/>
    <property type="match status" value="1"/>
</dbReference>
<dbReference type="Gene3D" id="3.40.50.620">
    <property type="entry name" value="HUPs"/>
    <property type="match status" value="1"/>
</dbReference>
<dbReference type="Pfam" id="PF00582">
    <property type="entry name" value="Usp"/>
    <property type="match status" value="1"/>
</dbReference>
<dbReference type="PIRSF" id="PIRSF006276">
    <property type="entry name" value="UspA"/>
    <property type="match status" value="1"/>
</dbReference>
<dbReference type="PANTHER" id="PTHR46268">
    <property type="entry name" value="STRESS RESPONSE PROTEIN NHAX"/>
    <property type="match status" value="1"/>
</dbReference>
<comment type="subcellular location">
    <subcellularLocation>
        <location evidence="2">Cytoplasm</location>
    </subcellularLocation>
</comment>
<reference evidence="5" key="1">
    <citation type="submission" date="2015-11" db="EMBL/GenBank/DDBJ databases">
        <authorList>
            <person name="Varghese N."/>
        </authorList>
    </citation>
    <scope>NUCLEOTIDE SEQUENCE [LARGE SCALE GENOMIC DNA]</scope>
</reference>
<dbReference type="EMBL" id="FAOO01000013">
    <property type="protein sequence ID" value="CUU07288.1"/>
    <property type="molecule type" value="Genomic_DNA"/>
</dbReference>
<dbReference type="CDD" id="cd00293">
    <property type="entry name" value="USP-like"/>
    <property type="match status" value="1"/>
</dbReference>
<dbReference type="Proteomes" id="UP000320623">
    <property type="component" value="Unassembled WGS sequence"/>
</dbReference>
<keyword evidence="2" id="KW-0963">Cytoplasm</keyword>
<dbReference type="AlphaFoldDB" id="A0A0S4N8W6"/>
<gene>
    <name evidence="4" type="ORF">JGI1_01752</name>
</gene>
<sequence length="149" mass="16741">MKEIKKILVPLDFSDYSFQALEYAKAIAEKFNAEIILLNVVEPVMFIADLTMGQINIPSIESEMLQRSEEKMKETIDTLKNNFKVNGIVKLGKPDKEIIDLANSQRVDLIVIGTHGHSKVEHLLFGSTAEKVIRRSNCSVLIIKPVSQS</sequence>
<dbReference type="STRING" id="1643428.GCA_001442855_01716"/>
<evidence type="ECO:0000313" key="4">
    <source>
        <dbReference type="EMBL" id="CUU07288.1"/>
    </source>
</evidence>
<evidence type="ECO:0000259" key="3">
    <source>
        <dbReference type="Pfam" id="PF00582"/>
    </source>
</evidence>
<dbReference type="OrthoDB" id="9788959at2"/>
<name>A0A0S4N8W6_9BACT</name>
<evidence type="ECO:0000256" key="2">
    <source>
        <dbReference type="PIRNR" id="PIRNR006276"/>
    </source>
</evidence>
<evidence type="ECO:0000313" key="5">
    <source>
        <dbReference type="Proteomes" id="UP000320623"/>
    </source>
</evidence>
<dbReference type="PANTHER" id="PTHR46268:SF6">
    <property type="entry name" value="UNIVERSAL STRESS PROTEIN UP12"/>
    <property type="match status" value="1"/>
</dbReference>
<dbReference type="InterPro" id="IPR006016">
    <property type="entry name" value="UspA"/>
</dbReference>
<dbReference type="GO" id="GO:0005737">
    <property type="term" value="C:cytoplasm"/>
    <property type="evidence" value="ECO:0007669"/>
    <property type="project" value="UniProtKB-SubCell"/>
</dbReference>
<dbReference type="InterPro" id="IPR014729">
    <property type="entry name" value="Rossmann-like_a/b/a_fold"/>
</dbReference>
<proteinExistence type="inferred from homology"/>
<organism evidence="4 5">
    <name type="scientific">Candidatus Thermokryptus mobilis</name>
    <dbReference type="NCBI Taxonomy" id="1643428"/>
    <lineage>
        <taxon>Bacteria</taxon>
        <taxon>Pseudomonadati</taxon>
        <taxon>Candidatus Kryptoniota</taxon>
        <taxon>Candidatus Thermokryptus</taxon>
    </lineage>
</organism>
<feature type="domain" description="UspA" evidence="3">
    <location>
        <begin position="4"/>
        <end position="144"/>
    </location>
</feature>
<dbReference type="PRINTS" id="PR01438">
    <property type="entry name" value="UNVRSLSTRESS"/>
</dbReference>
<protein>
    <recommendedName>
        <fullName evidence="2">Universal stress protein</fullName>
    </recommendedName>
</protein>
<accession>A0A0S4N8W6</accession>
<comment type="similarity">
    <text evidence="1 2">Belongs to the universal stress protein A family.</text>
</comment>
<evidence type="ECO:0000256" key="1">
    <source>
        <dbReference type="ARBA" id="ARBA00008791"/>
    </source>
</evidence>